<dbReference type="AlphaFoldDB" id="A0A518AK51"/>
<dbReference type="InterPro" id="IPR011990">
    <property type="entry name" value="TPR-like_helical_dom_sf"/>
</dbReference>
<keyword evidence="2" id="KW-1185">Reference proteome</keyword>
<sequence>MPFLMNRSKLVAMALVAVVAGWTLTAGCNNGKRTVRTPRASSAERSQSLLSTVTGQLDDLPEQSIIELSPPTVVLDAKKSTDGQDVMAEIATLGNAPNNPIPNALVVPADNGRFKSLVRSGDLIKWYGNLRSEIEEEFRSSKKKLSNIQIYVFFTTLSEADQRTIAAQRARGGDDELVKMLALPPERRQEVLQSMETEINNQSGSGDIVSAEAYELTVDQVIDSKTLVFDISKFTTEELISMPKERLFRMEVLRFRDTRFRDLVTDLFRYTDYGVPLLGWEPSPDQMATEQIVERLNQWLRQTSAKVEWSATPLLETLPQSLRDHERLALLASTEALDRNAFSLPTEKERAIQAQGYEGRLMQEASWARDISRWLTLGEMQQQTQVDLVFDWTVRQLQLDEQDDKTLPLRPWQCLAYAHATVEGRAWVFAQLCRQLDVPVVVLRPAGDEGPLWCGALVEGKLYLYDPELGLALQNAEGATATLAEVKADSALAAEFNEEGAPYLPEGTTLEELTAEIVAGPFALSRRAALLEERMTSSDALLVYVDAAELSTQLEQIAGVAKTSLWAHPYQVLAEQLDPKKSVRVNLAIEFEPYVHKPRLWKARLLHFRGHEGETIDTGRGNLKTEVNDHRSAGQLYIHSQVRPTDAAIAKVEAKDARRVWGTAKENATYWLGLLSYDRGDYRVATDWLSQASEVERWQTGANYSLARSYEALGELDKAVELLESSTGPQARGNRLRAKRLQAQ</sequence>
<protein>
    <submittedName>
        <fullName evidence="1">Anaphase-promoting complex, cyclosome, subunit 3</fullName>
    </submittedName>
</protein>
<evidence type="ECO:0000313" key="1">
    <source>
        <dbReference type="EMBL" id="QDU55117.1"/>
    </source>
</evidence>
<dbReference type="SUPFAM" id="SSF48452">
    <property type="entry name" value="TPR-like"/>
    <property type="match status" value="1"/>
</dbReference>
<name>A0A518AK51_9BACT</name>
<dbReference type="PROSITE" id="PS51257">
    <property type="entry name" value="PROKAR_LIPOPROTEIN"/>
    <property type="match status" value="1"/>
</dbReference>
<gene>
    <name evidence="1" type="ORF">Pan181_13030</name>
</gene>
<proteinExistence type="predicted"/>
<organism evidence="1 2">
    <name type="scientific">Aeoliella mucimassa</name>
    <dbReference type="NCBI Taxonomy" id="2527972"/>
    <lineage>
        <taxon>Bacteria</taxon>
        <taxon>Pseudomonadati</taxon>
        <taxon>Planctomycetota</taxon>
        <taxon>Planctomycetia</taxon>
        <taxon>Pirellulales</taxon>
        <taxon>Lacipirellulaceae</taxon>
        <taxon>Aeoliella</taxon>
    </lineage>
</organism>
<accession>A0A518AK51</accession>
<dbReference type="EMBL" id="CP036278">
    <property type="protein sequence ID" value="QDU55117.1"/>
    <property type="molecule type" value="Genomic_DNA"/>
</dbReference>
<dbReference type="Proteomes" id="UP000315750">
    <property type="component" value="Chromosome"/>
</dbReference>
<dbReference type="Gene3D" id="1.25.40.10">
    <property type="entry name" value="Tetratricopeptide repeat domain"/>
    <property type="match status" value="1"/>
</dbReference>
<evidence type="ECO:0000313" key="2">
    <source>
        <dbReference type="Proteomes" id="UP000315750"/>
    </source>
</evidence>
<dbReference type="KEGG" id="amuc:Pan181_13030"/>
<reference evidence="1 2" key="1">
    <citation type="submission" date="2019-02" db="EMBL/GenBank/DDBJ databases">
        <title>Deep-cultivation of Planctomycetes and their phenomic and genomic characterization uncovers novel biology.</title>
        <authorList>
            <person name="Wiegand S."/>
            <person name="Jogler M."/>
            <person name="Boedeker C."/>
            <person name="Pinto D."/>
            <person name="Vollmers J."/>
            <person name="Rivas-Marin E."/>
            <person name="Kohn T."/>
            <person name="Peeters S.H."/>
            <person name="Heuer A."/>
            <person name="Rast P."/>
            <person name="Oberbeckmann S."/>
            <person name="Bunk B."/>
            <person name="Jeske O."/>
            <person name="Meyerdierks A."/>
            <person name="Storesund J.E."/>
            <person name="Kallscheuer N."/>
            <person name="Luecker S."/>
            <person name="Lage O.M."/>
            <person name="Pohl T."/>
            <person name="Merkel B.J."/>
            <person name="Hornburger P."/>
            <person name="Mueller R.-W."/>
            <person name="Bruemmer F."/>
            <person name="Labrenz M."/>
            <person name="Spormann A.M."/>
            <person name="Op den Camp H."/>
            <person name="Overmann J."/>
            <person name="Amann R."/>
            <person name="Jetten M.S.M."/>
            <person name="Mascher T."/>
            <person name="Medema M.H."/>
            <person name="Devos D.P."/>
            <person name="Kaster A.-K."/>
            <person name="Ovreas L."/>
            <person name="Rohde M."/>
            <person name="Galperin M.Y."/>
            <person name="Jogler C."/>
        </authorList>
    </citation>
    <scope>NUCLEOTIDE SEQUENCE [LARGE SCALE GENOMIC DNA]</scope>
    <source>
        <strain evidence="1 2">Pan181</strain>
    </source>
</reference>